<feature type="compositionally biased region" description="Basic and acidic residues" evidence="1">
    <location>
        <begin position="9"/>
        <end position="23"/>
    </location>
</feature>
<reference evidence="3" key="1">
    <citation type="submission" date="2016-10" db="EMBL/GenBank/DDBJ databases">
        <authorList>
            <person name="Varghese N."/>
            <person name="Submissions S."/>
        </authorList>
    </citation>
    <scope>NUCLEOTIDE SEQUENCE [LARGE SCALE GENOMIC DNA]</scope>
    <source>
        <strain evidence="3">CGMCC 4.3568</strain>
    </source>
</reference>
<evidence type="ECO:0000313" key="3">
    <source>
        <dbReference type="Proteomes" id="UP000243799"/>
    </source>
</evidence>
<evidence type="ECO:0000256" key="1">
    <source>
        <dbReference type="SAM" id="MobiDB-lite"/>
    </source>
</evidence>
<name>A0A1I0VUP2_9PSEU</name>
<dbReference type="EMBL" id="FOKG01000001">
    <property type="protein sequence ID" value="SFA80125.1"/>
    <property type="molecule type" value="Genomic_DNA"/>
</dbReference>
<dbReference type="AlphaFoldDB" id="A0A1I0VUP2"/>
<accession>A0A1I0VUP2</accession>
<feature type="compositionally biased region" description="Low complexity" evidence="1">
    <location>
        <begin position="46"/>
        <end position="66"/>
    </location>
</feature>
<evidence type="ECO:0000313" key="2">
    <source>
        <dbReference type="EMBL" id="SFA80125.1"/>
    </source>
</evidence>
<gene>
    <name evidence="2" type="ORF">SAMN05216266_101514</name>
</gene>
<organism evidence="2 3">
    <name type="scientific">Amycolatopsis marina</name>
    <dbReference type="NCBI Taxonomy" id="490629"/>
    <lineage>
        <taxon>Bacteria</taxon>
        <taxon>Bacillati</taxon>
        <taxon>Actinomycetota</taxon>
        <taxon>Actinomycetes</taxon>
        <taxon>Pseudonocardiales</taxon>
        <taxon>Pseudonocardiaceae</taxon>
        <taxon>Amycolatopsis</taxon>
    </lineage>
</organism>
<dbReference type="Proteomes" id="UP000243799">
    <property type="component" value="Unassembled WGS sequence"/>
</dbReference>
<keyword evidence="3" id="KW-1185">Reference proteome</keyword>
<proteinExistence type="predicted"/>
<sequence>MAAWAPRRAGADRPAGDHRDHSGRARRVGGRRAAGPGACRARHRVASVGAAAPAAGPDAVGRADGAGPRDQRLRGRRRLATGGRHPPRLATAAAGVAAGAVAAADPVAVVPGASAAPDAVPGARGVARHRTATVVRRPRLPATVRACHGPVPAPASGGCGRRSRMSLPDRRGLGRRPVFMSCGVQHGQDRHCPAVLRERGCVSPVPRTYDCTRWFQLHDRHTSTT</sequence>
<protein>
    <submittedName>
        <fullName evidence="2">Uncharacterized protein</fullName>
    </submittedName>
</protein>
<feature type="region of interest" description="Disordered" evidence="1">
    <location>
        <begin position="1"/>
        <end position="87"/>
    </location>
</feature>